<evidence type="ECO:0000256" key="7">
    <source>
        <dbReference type="ARBA" id="ARBA00023146"/>
    </source>
</evidence>
<dbReference type="PANTHER" id="PTHR43740">
    <property type="entry name" value="LEUCYL-TRNA SYNTHETASE"/>
    <property type="match status" value="1"/>
</dbReference>
<evidence type="ECO:0000256" key="5">
    <source>
        <dbReference type="ARBA" id="ARBA00022840"/>
    </source>
</evidence>
<dbReference type="SUPFAM" id="SSF50677">
    <property type="entry name" value="ValRS/IleRS/LeuRS editing domain"/>
    <property type="match status" value="1"/>
</dbReference>
<keyword evidence="2 9" id="KW-0963">Cytoplasm</keyword>
<dbReference type="CDD" id="cd07958">
    <property type="entry name" value="Anticodon_Ia_Leu_BEm"/>
    <property type="match status" value="1"/>
</dbReference>
<dbReference type="FunFam" id="1.10.730.10:FF:000002">
    <property type="entry name" value="Leucine--tRNA ligase"/>
    <property type="match status" value="1"/>
</dbReference>
<dbReference type="GO" id="GO:0005524">
    <property type="term" value="F:ATP binding"/>
    <property type="evidence" value="ECO:0007669"/>
    <property type="project" value="UniProtKB-UniRule"/>
</dbReference>
<organism evidence="14 15">
    <name type="scientific">Nocardioides currus</name>
    <dbReference type="NCBI Taxonomy" id="2133958"/>
    <lineage>
        <taxon>Bacteria</taxon>
        <taxon>Bacillati</taxon>
        <taxon>Actinomycetota</taxon>
        <taxon>Actinomycetes</taxon>
        <taxon>Propionibacteriales</taxon>
        <taxon>Nocardioidaceae</taxon>
        <taxon>Nocardioides</taxon>
    </lineage>
</organism>
<comment type="caution">
    <text evidence="14">The sequence shown here is derived from an EMBL/GenBank/DDBJ whole genome shotgun (WGS) entry which is preliminary data.</text>
</comment>
<evidence type="ECO:0000256" key="4">
    <source>
        <dbReference type="ARBA" id="ARBA00022741"/>
    </source>
</evidence>
<evidence type="ECO:0000256" key="2">
    <source>
        <dbReference type="ARBA" id="ARBA00022490"/>
    </source>
</evidence>
<keyword evidence="3 9" id="KW-0436">Ligase</keyword>
<feature type="domain" description="Methionyl/Valyl/Leucyl/Isoleucyl-tRNA synthetase anticodon-binding" evidence="12">
    <location>
        <begin position="679"/>
        <end position="799"/>
    </location>
</feature>
<keyword evidence="7 9" id="KW-0030">Aminoacyl-tRNA synthetase</keyword>
<dbReference type="EC" id="6.1.1.4" evidence="9"/>
<dbReference type="GO" id="GO:0002161">
    <property type="term" value="F:aminoacyl-tRNA deacylase activity"/>
    <property type="evidence" value="ECO:0007669"/>
    <property type="project" value="InterPro"/>
</dbReference>
<dbReference type="GO" id="GO:0004823">
    <property type="term" value="F:leucine-tRNA ligase activity"/>
    <property type="evidence" value="ECO:0007669"/>
    <property type="project" value="UniProtKB-UniRule"/>
</dbReference>
<dbReference type="RefSeq" id="WP_108345196.1">
    <property type="nucleotide sequence ID" value="NZ_PYXZ01000006.1"/>
</dbReference>
<name>A0A2R7YVI2_9ACTN</name>
<dbReference type="InterPro" id="IPR001412">
    <property type="entry name" value="aa-tRNA-synth_I_CS"/>
</dbReference>
<evidence type="ECO:0000256" key="1">
    <source>
        <dbReference type="ARBA" id="ARBA00005594"/>
    </source>
</evidence>
<keyword evidence="6 9" id="KW-0648">Protein biosynthesis</keyword>
<dbReference type="FunFam" id="3.40.50.620:FF:000003">
    <property type="entry name" value="Leucine--tRNA ligase"/>
    <property type="match status" value="1"/>
</dbReference>
<dbReference type="InterPro" id="IPR013155">
    <property type="entry name" value="M/V/L/I-tRNA-synth_anticd-bd"/>
</dbReference>
<dbReference type="Gene3D" id="1.10.730.10">
    <property type="entry name" value="Isoleucyl-tRNA Synthetase, Domain 1"/>
    <property type="match status" value="1"/>
</dbReference>
<dbReference type="GO" id="GO:0006429">
    <property type="term" value="P:leucyl-tRNA aminoacylation"/>
    <property type="evidence" value="ECO:0007669"/>
    <property type="project" value="UniProtKB-UniRule"/>
</dbReference>
<evidence type="ECO:0000256" key="10">
    <source>
        <dbReference type="RuleBase" id="RU363035"/>
    </source>
</evidence>
<comment type="subcellular location">
    <subcellularLocation>
        <location evidence="9">Cytoplasm</location>
    </subcellularLocation>
</comment>
<dbReference type="GO" id="GO:0005829">
    <property type="term" value="C:cytosol"/>
    <property type="evidence" value="ECO:0007669"/>
    <property type="project" value="TreeGrafter"/>
</dbReference>
<proteinExistence type="inferred from homology"/>
<dbReference type="Proteomes" id="UP000244867">
    <property type="component" value="Unassembled WGS sequence"/>
</dbReference>
<dbReference type="InterPro" id="IPR009008">
    <property type="entry name" value="Val/Leu/Ile-tRNA-synth_edit"/>
</dbReference>
<comment type="catalytic activity">
    <reaction evidence="8 9">
        <text>tRNA(Leu) + L-leucine + ATP = L-leucyl-tRNA(Leu) + AMP + diphosphate</text>
        <dbReference type="Rhea" id="RHEA:11688"/>
        <dbReference type="Rhea" id="RHEA-COMP:9613"/>
        <dbReference type="Rhea" id="RHEA-COMP:9622"/>
        <dbReference type="ChEBI" id="CHEBI:30616"/>
        <dbReference type="ChEBI" id="CHEBI:33019"/>
        <dbReference type="ChEBI" id="CHEBI:57427"/>
        <dbReference type="ChEBI" id="CHEBI:78442"/>
        <dbReference type="ChEBI" id="CHEBI:78494"/>
        <dbReference type="ChEBI" id="CHEBI:456215"/>
        <dbReference type="EC" id="6.1.1.4"/>
    </reaction>
</comment>
<dbReference type="Gene3D" id="3.40.50.620">
    <property type="entry name" value="HUPs"/>
    <property type="match status" value="2"/>
</dbReference>
<dbReference type="FunFam" id="3.40.50.620:FF:000056">
    <property type="entry name" value="Leucine--tRNA ligase"/>
    <property type="match status" value="1"/>
</dbReference>
<protein>
    <recommendedName>
        <fullName evidence="9">Leucine--tRNA ligase</fullName>
        <ecNumber evidence="9">6.1.1.4</ecNumber>
    </recommendedName>
    <alternativeName>
        <fullName evidence="9">Leucyl-tRNA synthetase</fullName>
        <shortName evidence="9">LeuRS</shortName>
    </alternativeName>
</protein>
<evidence type="ECO:0000259" key="13">
    <source>
        <dbReference type="Pfam" id="PF13603"/>
    </source>
</evidence>
<keyword evidence="15" id="KW-1185">Reference proteome</keyword>
<dbReference type="SUPFAM" id="SSF52374">
    <property type="entry name" value="Nucleotidylyl transferase"/>
    <property type="match status" value="1"/>
</dbReference>
<dbReference type="Pfam" id="PF13603">
    <property type="entry name" value="tRNA-synt_1_2"/>
    <property type="match status" value="1"/>
</dbReference>
<dbReference type="AlphaFoldDB" id="A0A2R7YVI2"/>
<evidence type="ECO:0000256" key="9">
    <source>
        <dbReference type="HAMAP-Rule" id="MF_00049"/>
    </source>
</evidence>
<dbReference type="PRINTS" id="PR00985">
    <property type="entry name" value="TRNASYNTHLEU"/>
</dbReference>
<feature type="binding site" evidence="9">
    <location>
        <position position="606"/>
    </location>
    <ligand>
        <name>ATP</name>
        <dbReference type="ChEBI" id="CHEBI:30616"/>
    </ligand>
</feature>
<dbReference type="HAMAP" id="MF_00049_B">
    <property type="entry name" value="Leu_tRNA_synth_B"/>
    <property type="match status" value="1"/>
</dbReference>
<keyword evidence="5 9" id="KW-0067">ATP-binding</keyword>
<feature type="short sequence motif" description="'HIGH' region" evidence="9">
    <location>
        <begin position="57"/>
        <end position="67"/>
    </location>
</feature>
<evidence type="ECO:0000256" key="3">
    <source>
        <dbReference type="ARBA" id="ARBA00022598"/>
    </source>
</evidence>
<evidence type="ECO:0000259" key="11">
    <source>
        <dbReference type="Pfam" id="PF00133"/>
    </source>
</evidence>
<sequence length="838" mass="92251">MSETHEQTEGEQAATYDVEAVQAKWQPVWDRLEPFRADDEVVRSGEREKRYALTMFPYPSGDLHMGHGEVTALHDVLTRYWWQRGYEVLNPMGWDSFGLPAENAAIRNDAHPADYTYGNIDTQFESFRKYGASFDWSRRFNTSDPEYYRWTQWLFLRLFEQGLAYRKKSPVNWCPNDQTVLANEQVVDGACERCGAVVTKRELTQWYFRTTAYAQELLDSLDDLQPTWSDKVVNAQRNWIGRSEGAHVDFAVAGREQPITVYTTRPDTIFGTTFMVVAVDAALADELVTDAQRPAFEAYREEIRRETEIERLSTDRPKTGVDLGVTATNPVTGEQIPIWATDYVLADYGTGAVMGVPGGDQRDFEFATVMGLPIVRTTQPPADFEGEAYSGEGATINSPADGAASVGLDLNGMSVADAKSAAIAFLDEQGSGRGTVNFRLRDWLLSRQRYWGAPIPIIHCPVDGEVAVPDDQLPVELPALRGADLKPKGVSPLGGAEEWVNVSCPTCGGPAKRDTDTMDTFVDSSWYFLRYCSPHDDSQAFDPDLVNMWGPCDIYIGGDEHAVLHLLYARFFTKALRDLGLLSFGEPFSAYLSQGKVINNGRKMSKSLGNGVSLGGQLAEFGVDAVRLTLVFASPPEDNIDWADVSPSGSLKFLQRAWRLSGDVTSAPGTAPEAGDVALRKLTHKTVHEAADLIEKHRFNVMVARTMELVNATRKAIDSGCGPADPAVREAVEAVAILLSLVAPYVAEEMWERLGHQPTVARAGWPVVDEALLVEDSVTAVVQVRGKVRGRLEVSPDISEADLEAAALADEAVVRALDGATIRKVIVKAPKLVNIVVG</sequence>
<feature type="domain" description="Leucyl-tRNA synthetase editing" evidence="13">
    <location>
        <begin position="237"/>
        <end position="399"/>
    </location>
</feature>
<dbReference type="CDD" id="cd00812">
    <property type="entry name" value="LeuRS_core"/>
    <property type="match status" value="1"/>
</dbReference>
<dbReference type="InterPro" id="IPR002302">
    <property type="entry name" value="Leu-tRNA-ligase"/>
</dbReference>
<feature type="domain" description="Aminoacyl-tRNA synthetase class Ia" evidence="11">
    <location>
        <begin position="26"/>
        <end position="231"/>
    </location>
</feature>
<dbReference type="InterPro" id="IPR009080">
    <property type="entry name" value="tRNAsynth_Ia_anticodon-bd"/>
</dbReference>
<evidence type="ECO:0000256" key="8">
    <source>
        <dbReference type="ARBA" id="ARBA00047469"/>
    </source>
</evidence>
<feature type="domain" description="Aminoacyl-tRNA synthetase class Ia" evidence="11">
    <location>
        <begin position="440"/>
        <end position="640"/>
    </location>
</feature>
<keyword evidence="4 9" id="KW-0547">Nucleotide-binding</keyword>
<dbReference type="InterPro" id="IPR025709">
    <property type="entry name" value="Leu_tRNA-synth_edit"/>
</dbReference>
<reference evidence="14 15" key="1">
    <citation type="submission" date="2018-03" db="EMBL/GenBank/DDBJ databases">
        <authorList>
            <person name="Keele B.F."/>
        </authorList>
    </citation>
    <scope>NUCLEOTIDE SEQUENCE [LARGE SCALE GENOMIC DNA]</scope>
    <source>
        <strain evidence="14 15">IB-3</strain>
    </source>
</reference>
<evidence type="ECO:0000256" key="6">
    <source>
        <dbReference type="ARBA" id="ARBA00022917"/>
    </source>
</evidence>
<dbReference type="Pfam" id="PF00133">
    <property type="entry name" value="tRNA-synt_1"/>
    <property type="match status" value="2"/>
</dbReference>
<dbReference type="EMBL" id="PYXZ01000006">
    <property type="protein sequence ID" value="PUA80388.1"/>
    <property type="molecule type" value="Genomic_DNA"/>
</dbReference>
<gene>
    <name evidence="9" type="primary">leuS</name>
    <name evidence="14" type="ORF">C7S10_14795</name>
</gene>
<evidence type="ECO:0000259" key="12">
    <source>
        <dbReference type="Pfam" id="PF08264"/>
    </source>
</evidence>
<feature type="short sequence motif" description="'KMSKS' region" evidence="9">
    <location>
        <begin position="603"/>
        <end position="607"/>
    </location>
</feature>
<dbReference type="NCBIfam" id="TIGR00396">
    <property type="entry name" value="leuS_bact"/>
    <property type="match status" value="1"/>
</dbReference>
<dbReference type="InterPro" id="IPR014729">
    <property type="entry name" value="Rossmann-like_a/b/a_fold"/>
</dbReference>
<accession>A0A2R7YVI2</accession>
<dbReference type="Gene3D" id="3.10.20.590">
    <property type="match status" value="1"/>
</dbReference>
<comment type="similarity">
    <text evidence="1 9 10">Belongs to the class-I aminoacyl-tRNA synthetase family.</text>
</comment>
<dbReference type="SUPFAM" id="SSF47323">
    <property type="entry name" value="Anticodon-binding domain of a subclass of class I aminoacyl-tRNA synthetases"/>
    <property type="match status" value="1"/>
</dbReference>
<dbReference type="InterPro" id="IPR002300">
    <property type="entry name" value="aa-tRNA-synth_Ia"/>
</dbReference>
<evidence type="ECO:0000313" key="15">
    <source>
        <dbReference type="Proteomes" id="UP000244867"/>
    </source>
</evidence>
<dbReference type="OrthoDB" id="9810365at2"/>
<dbReference type="PANTHER" id="PTHR43740:SF2">
    <property type="entry name" value="LEUCINE--TRNA LIGASE, MITOCHONDRIAL"/>
    <property type="match status" value="1"/>
</dbReference>
<dbReference type="Pfam" id="PF08264">
    <property type="entry name" value="Anticodon_1"/>
    <property type="match status" value="1"/>
</dbReference>
<dbReference type="PROSITE" id="PS00178">
    <property type="entry name" value="AA_TRNA_LIGASE_I"/>
    <property type="match status" value="1"/>
</dbReference>
<evidence type="ECO:0000313" key="14">
    <source>
        <dbReference type="EMBL" id="PUA80388.1"/>
    </source>
</evidence>